<comment type="caution">
    <text evidence="1">The sequence shown here is derived from an EMBL/GenBank/DDBJ whole genome shotgun (WGS) entry which is preliminary data.</text>
</comment>
<dbReference type="RefSeq" id="WP_170213594.1">
    <property type="nucleotide sequence ID" value="NZ_RSCL01000011.1"/>
</dbReference>
<dbReference type="EMBL" id="RSCL01000011">
    <property type="protein sequence ID" value="RUT04251.1"/>
    <property type="molecule type" value="Genomic_DNA"/>
</dbReference>
<name>A0A433VDS5_9CYAN</name>
<dbReference type="Proteomes" id="UP000271624">
    <property type="component" value="Unassembled WGS sequence"/>
</dbReference>
<protein>
    <submittedName>
        <fullName evidence="1">Uncharacterized protein</fullName>
    </submittedName>
</protein>
<gene>
    <name evidence="1" type="ORF">DSM106972_044790</name>
</gene>
<sequence>MDALIEKLSVKLGQWQPDVAEQVRQYVEAIIELADNDSLDILQSRVGEQKTSSSEGQ</sequence>
<reference evidence="1" key="2">
    <citation type="journal article" date="2019" name="Genome Biol. Evol.">
        <title>Day and night: Metabolic profiles and evolutionary relationships of six axenic non-marine cyanobacteria.</title>
        <authorList>
            <person name="Will S.E."/>
            <person name="Henke P."/>
            <person name="Boedeker C."/>
            <person name="Huang S."/>
            <person name="Brinkmann H."/>
            <person name="Rohde M."/>
            <person name="Jarek M."/>
            <person name="Friedl T."/>
            <person name="Seufert S."/>
            <person name="Schumacher M."/>
            <person name="Overmann J."/>
            <person name="Neumann-Schaal M."/>
            <person name="Petersen J."/>
        </authorList>
    </citation>
    <scope>NUCLEOTIDE SEQUENCE [LARGE SCALE GENOMIC DNA]</scope>
    <source>
        <strain evidence="1">PCC 7102</strain>
    </source>
</reference>
<accession>A0A433VDS5</accession>
<evidence type="ECO:0000313" key="1">
    <source>
        <dbReference type="EMBL" id="RUT04251.1"/>
    </source>
</evidence>
<reference evidence="1" key="1">
    <citation type="submission" date="2018-12" db="EMBL/GenBank/DDBJ databases">
        <authorList>
            <person name="Will S."/>
            <person name="Neumann-Schaal M."/>
            <person name="Henke P."/>
        </authorList>
    </citation>
    <scope>NUCLEOTIDE SEQUENCE</scope>
    <source>
        <strain evidence="1">PCC 7102</strain>
    </source>
</reference>
<evidence type="ECO:0000313" key="2">
    <source>
        <dbReference type="Proteomes" id="UP000271624"/>
    </source>
</evidence>
<proteinExistence type="predicted"/>
<keyword evidence="2" id="KW-1185">Reference proteome</keyword>
<organism evidence="1 2">
    <name type="scientific">Dulcicalothrix desertica PCC 7102</name>
    <dbReference type="NCBI Taxonomy" id="232991"/>
    <lineage>
        <taxon>Bacteria</taxon>
        <taxon>Bacillati</taxon>
        <taxon>Cyanobacteriota</taxon>
        <taxon>Cyanophyceae</taxon>
        <taxon>Nostocales</taxon>
        <taxon>Calotrichaceae</taxon>
        <taxon>Dulcicalothrix</taxon>
    </lineage>
</organism>
<dbReference type="AlphaFoldDB" id="A0A433VDS5"/>